<protein>
    <submittedName>
        <fullName evidence="2">Partial AB-hydrolase lipase domain-containing protein</fullName>
    </submittedName>
</protein>
<name>A0AC34FJE8_9BILA</name>
<dbReference type="WBParaSite" id="ES5_v2.g17473.t1">
    <property type="protein sequence ID" value="ES5_v2.g17473.t1"/>
    <property type="gene ID" value="ES5_v2.g17473"/>
</dbReference>
<evidence type="ECO:0000313" key="2">
    <source>
        <dbReference type="WBParaSite" id="ES5_v2.g17473.t1"/>
    </source>
</evidence>
<accession>A0AC34FJE8</accession>
<organism evidence="1 2">
    <name type="scientific">Panagrolaimus sp. ES5</name>
    <dbReference type="NCBI Taxonomy" id="591445"/>
    <lineage>
        <taxon>Eukaryota</taxon>
        <taxon>Metazoa</taxon>
        <taxon>Ecdysozoa</taxon>
        <taxon>Nematoda</taxon>
        <taxon>Chromadorea</taxon>
        <taxon>Rhabditida</taxon>
        <taxon>Tylenchina</taxon>
        <taxon>Panagrolaimomorpha</taxon>
        <taxon>Panagrolaimoidea</taxon>
        <taxon>Panagrolaimidae</taxon>
        <taxon>Panagrolaimus</taxon>
    </lineage>
</organism>
<reference evidence="2" key="1">
    <citation type="submission" date="2022-11" db="UniProtKB">
        <authorList>
            <consortium name="WormBaseParasite"/>
        </authorList>
    </citation>
    <scope>IDENTIFICATION</scope>
</reference>
<dbReference type="Proteomes" id="UP000887579">
    <property type="component" value="Unplaced"/>
</dbReference>
<evidence type="ECO:0000313" key="1">
    <source>
        <dbReference type="Proteomes" id="UP000887579"/>
    </source>
</evidence>
<proteinExistence type="predicted"/>
<sequence length="805" mass="91430">MGVFGLHFPEQDMDVPQIIDYYGYTCETIYAETEDGYYLALHRIPFGKNDTDKDATKSRPVVFLQHGLLGSSADWTTNIPSQSAAYVFADAGFDVWIGNVRGNVYSLRHRKYSHFQPAFWNFSFDDMATIDIPTMIRKALSVSRQKSLYYVGHSQGTAVMFAQGSEDQEFAKNISAFFALAPVSTVKHIRGLMSYIGSHFISRMGRLIELFGAYEFLPSNIFSKFFAFLICGTGFINPLCNNILFQIGGPDSKDINMTRVMIYMDHTPAGTSTKNIVHWAQMTQSGQFCKYDYGSQNIKYYGQKTPPEYDISQLKIPTYLYYSLDDWLADPTDVEGYIMAKLPNSTLKEANHLGIYNHMDYIWGMHAAEKIYKPIIERIQKMESLRKREKTMKFIVSLFFFASAIFNFAKSDSAATTPFPLDPEAGLQTPGIIKRWGYPVEEHQALTKDGYILTMHRIPYGLHDGLSQTARRPVAFLQHGLEASSSNWISNLPTLSMGYLLADAGFDVWMGNVRGNLYSLNHTKYSVDSHEFWKFTWDEMQEYDLTAMIDTALTATNHSSLYYVGHSQGTLIMFSKLAEDVKFASKIRKFFALAPVGTVKHIQGLLEVIAKDFYDGFEVMYKLFGEDQFLPDDAFMKAMLKIFCEDSAQEEQTCANLLFIISGPSTGQMNATRVPVFLSDEPGGTSTMNIIHWSQMVRTGKQQKYDFENALDNLWHYGTPTPPEYNLTNINADIHLFWSPCDWLADEQDITEHLLKNIAANSLKESVKLDDFSHTDFTWGSKAKDQVYLPIIATMKKDLALNGDH</sequence>